<feature type="region of interest" description="Disordered" evidence="1">
    <location>
        <begin position="72"/>
        <end position="104"/>
    </location>
</feature>
<comment type="caution">
    <text evidence="3">The sequence shown here is derived from an EMBL/GenBank/DDBJ whole genome shotgun (WGS) entry which is preliminary data.</text>
</comment>
<keyword evidence="2" id="KW-0812">Transmembrane</keyword>
<keyword evidence="4" id="KW-1185">Reference proteome</keyword>
<name>A0ABP9FH70_9GAMM</name>
<keyword evidence="2" id="KW-0472">Membrane</keyword>
<reference evidence="4" key="1">
    <citation type="journal article" date="2019" name="Int. J. Syst. Evol. Microbiol.">
        <title>The Global Catalogue of Microorganisms (GCM) 10K type strain sequencing project: providing services to taxonomists for standard genome sequencing and annotation.</title>
        <authorList>
            <consortium name="The Broad Institute Genomics Platform"/>
            <consortium name="The Broad Institute Genome Sequencing Center for Infectious Disease"/>
            <person name="Wu L."/>
            <person name="Ma J."/>
        </authorList>
    </citation>
    <scope>NUCLEOTIDE SEQUENCE [LARGE SCALE GENOMIC DNA]</scope>
    <source>
        <strain evidence="4">JCM 18401</strain>
    </source>
</reference>
<dbReference type="RefSeq" id="WP_345337296.1">
    <property type="nucleotide sequence ID" value="NZ_BAABJZ010000105.1"/>
</dbReference>
<feature type="compositionally biased region" description="Basic and acidic residues" evidence="1">
    <location>
        <begin position="94"/>
        <end position="104"/>
    </location>
</feature>
<evidence type="ECO:0000256" key="1">
    <source>
        <dbReference type="SAM" id="MobiDB-lite"/>
    </source>
</evidence>
<accession>A0ABP9FH70</accession>
<feature type="transmembrane region" description="Helical" evidence="2">
    <location>
        <begin position="31"/>
        <end position="64"/>
    </location>
</feature>
<gene>
    <name evidence="3" type="ORF">GCM10023333_40180</name>
</gene>
<keyword evidence="2" id="KW-1133">Transmembrane helix</keyword>
<organism evidence="3 4">
    <name type="scientific">Ferrimonas pelagia</name>
    <dbReference type="NCBI Taxonomy" id="1177826"/>
    <lineage>
        <taxon>Bacteria</taxon>
        <taxon>Pseudomonadati</taxon>
        <taxon>Pseudomonadota</taxon>
        <taxon>Gammaproteobacteria</taxon>
        <taxon>Alteromonadales</taxon>
        <taxon>Ferrimonadaceae</taxon>
        <taxon>Ferrimonas</taxon>
    </lineage>
</organism>
<dbReference type="EMBL" id="BAABJZ010000105">
    <property type="protein sequence ID" value="GAA4902077.1"/>
    <property type="molecule type" value="Genomic_DNA"/>
</dbReference>
<evidence type="ECO:0000313" key="4">
    <source>
        <dbReference type="Proteomes" id="UP001499988"/>
    </source>
</evidence>
<evidence type="ECO:0000256" key="2">
    <source>
        <dbReference type="SAM" id="Phobius"/>
    </source>
</evidence>
<dbReference type="Proteomes" id="UP001499988">
    <property type="component" value="Unassembled WGS sequence"/>
</dbReference>
<proteinExistence type="predicted"/>
<sequence>MLNPLLARWQQLRHRLFSSPPGATRSPLQLLLAMAILAGLFLMLLPVLLLALAIALAMLILAALAPLLKGRRPKIRPNPFHYTRAGSRNRHPREKVINPEVGKD</sequence>
<evidence type="ECO:0008006" key="5">
    <source>
        <dbReference type="Google" id="ProtNLM"/>
    </source>
</evidence>
<evidence type="ECO:0000313" key="3">
    <source>
        <dbReference type="EMBL" id="GAA4902077.1"/>
    </source>
</evidence>
<protein>
    <recommendedName>
        <fullName evidence="5">Transmembrane protein (PGPGW)</fullName>
    </recommendedName>
</protein>